<dbReference type="PANTHER" id="PTHR12911:SF24">
    <property type="entry name" value="SUN DOMAIN-CONTAINING PROTEIN 3"/>
    <property type="match status" value="1"/>
</dbReference>
<keyword evidence="2 8" id="KW-1133">Transmembrane helix</keyword>
<dbReference type="RefSeq" id="XP_025025731.1">
    <property type="nucleotide sequence ID" value="XM_025169963.1"/>
</dbReference>
<protein>
    <submittedName>
        <fullName evidence="11">SUN domain-containing protein 3-like</fullName>
    </submittedName>
</protein>
<dbReference type="KEGG" id="pbi:112541264"/>
<accession>A0A9F5MVD0</accession>
<dbReference type="InterPro" id="IPR008979">
    <property type="entry name" value="Galactose-bd-like_sf"/>
</dbReference>
<proteinExistence type="predicted"/>
<name>A0A9F5MVD0_PYTBI</name>
<dbReference type="Gene3D" id="2.60.120.260">
    <property type="entry name" value="Galactose-binding domain-like"/>
    <property type="match status" value="1"/>
</dbReference>
<evidence type="ECO:0000256" key="4">
    <source>
        <dbReference type="ARBA" id="ARBA00023136"/>
    </source>
</evidence>
<evidence type="ECO:0000256" key="5">
    <source>
        <dbReference type="ARBA" id="ARBA00037816"/>
    </source>
</evidence>
<evidence type="ECO:0000313" key="11">
    <source>
        <dbReference type="RefSeq" id="XP_025025731.1"/>
    </source>
</evidence>
<sequence>MNGKRSVQRCPGQATQGFQENSTVQDNSSNETTGSGGTQSNSWYLRNSTRGCPRMSTTSSSQMTSICEEGEENGRDLSNRGQIIFTREVIGREASSSTFSSNSSAASEQSVLKTICGIPSLMAFTIICLFQNLLQPCVFVRERITMANCMKGLKRLIIAVLIICGTIYCFYQYLKISDGLSSKELTERYESELKALWKSQNFLEEQIREIQSLKKETDRLRSEISSINEGILWSVKQILEESDIPGENTDQVLDMINLTFKKIYEDHVQMADWAQKTVGATIDKDRTSKSYVSEYLENCWSFLSISSANPPDTILQPDVHPGNCWAFQGSEGQAVIRLPEKIQPTAVTVQHITKAISPVGEVSSALKDFLVYGLNDETNEEILLGTFMYDIEKEAIQTFQLKNEQEKNYQYIKFKVQSNWGNPKFTCIYRVRVHGKRVNVNLLAGGEILQDE</sequence>
<dbReference type="SUPFAM" id="SSF49785">
    <property type="entry name" value="Galactose-binding domain-like"/>
    <property type="match status" value="1"/>
</dbReference>
<evidence type="ECO:0000259" key="9">
    <source>
        <dbReference type="PROSITE" id="PS51469"/>
    </source>
</evidence>
<dbReference type="PROSITE" id="PS51469">
    <property type="entry name" value="SUN"/>
    <property type="match status" value="1"/>
</dbReference>
<gene>
    <name evidence="11" type="primary">LOC112541264</name>
</gene>
<reference evidence="11" key="1">
    <citation type="submission" date="2025-08" db="UniProtKB">
        <authorList>
            <consortium name="RefSeq"/>
        </authorList>
    </citation>
    <scope>IDENTIFICATION</scope>
    <source>
        <tissue evidence="11">Liver</tissue>
    </source>
</reference>
<evidence type="ECO:0000256" key="3">
    <source>
        <dbReference type="ARBA" id="ARBA00023054"/>
    </source>
</evidence>
<dbReference type="AlphaFoldDB" id="A0A9F5MVD0"/>
<feature type="compositionally biased region" description="Low complexity" evidence="7">
    <location>
        <begin position="55"/>
        <end position="65"/>
    </location>
</feature>
<feature type="domain" description="SUN" evidence="9">
    <location>
        <begin position="279"/>
        <end position="438"/>
    </location>
</feature>
<dbReference type="GeneID" id="112541264"/>
<evidence type="ECO:0000256" key="1">
    <source>
        <dbReference type="ARBA" id="ARBA00022692"/>
    </source>
</evidence>
<comment type="subcellular location">
    <subcellularLocation>
        <location evidence="5">Nucleus inner membrane</location>
        <topology evidence="5">Single-pass type II membrane protein</topology>
    </subcellularLocation>
</comment>
<feature type="compositionally biased region" description="Polar residues" evidence="7">
    <location>
        <begin position="13"/>
        <end position="50"/>
    </location>
</feature>
<keyword evidence="3 6" id="KW-0175">Coiled coil</keyword>
<dbReference type="OMA" id="SNSWYLR"/>
<feature type="transmembrane region" description="Helical" evidence="8">
    <location>
        <begin position="155"/>
        <end position="174"/>
    </location>
</feature>
<organism evidence="10 11">
    <name type="scientific">Python bivittatus</name>
    <name type="common">Burmese python</name>
    <name type="synonym">Python molurus bivittatus</name>
    <dbReference type="NCBI Taxonomy" id="176946"/>
    <lineage>
        <taxon>Eukaryota</taxon>
        <taxon>Metazoa</taxon>
        <taxon>Chordata</taxon>
        <taxon>Craniata</taxon>
        <taxon>Vertebrata</taxon>
        <taxon>Euteleostomi</taxon>
        <taxon>Lepidosauria</taxon>
        <taxon>Squamata</taxon>
        <taxon>Bifurcata</taxon>
        <taxon>Unidentata</taxon>
        <taxon>Episquamata</taxon>
        <taxon>Toxicofera</taxon>
        <taxon>Serpentes</taxon>
        <taxon>Henophidia</taxon>
        <taxon>Pythonidae</taxon>
        <taxon>Python</taxon>
    </lineage>
</organism>
<dbReference type="PANTHER" id="PTHR12911">
    <property type="entry name" value="SAD1/UNC-84-LIKE PROTEIN-RELATED"/>
    <property type="match status" value="1"/>
</dbReference>
<keyword evidence="1 8" id="KW-0812">Transmembrane</keyword>
<keyword evidence="4 8" id="KW-0472">Membrane</keyword>
<evidence type="ECO:0000256" key="6">
    <source>
        <dbReference type="SAM" id="Coils"/>
    </source>
</evidence>
<dbReference type="GO" id="GO:0043495">
    <property type="term" value="F:protein-membrane adaptor activity"/>
    <property type="evidence" value="ECO:0007669"/>
    <property type="project" value="TreeGrafter"/>
</dbReference>
<evidence type="ECO:0000256" key="8">
    <source>
        <dbReference type="SAM" id="Phobius"/>
    </source>
</evidence>
<dbReference type="GO" id="GO:0034993">
    <property type="term" value="C:meiotic nuclear membrane microtubule tethering complex"/>
    <property type="evidence" value="ECO:0007669"/>
    <property type="project" value="TreeGrafter"/>
</dbReference>
<evidence type="ECO:0000256" key="7">
    <source>
        <dbReference type="SAM" id="MobiDB-lite"/>
    </source>
</evidence>
<dbReference type="Pfam" id="PF07738">
    <property type="entry name" value="Sad1_UNC"/>
    <property type="match status" value="1"/>
</dbReference>
<keyword evidence="10" id="KW-1185">Reference proteome</keyword>
<feature type="coiled-coil region" evidence="6">
    <location>
        <begin position="203"/>
        <end position="230"/>
    </location>
</feature>
<feature type="region of interest" description="Disordered" evidence="7">
    <location>
        <begin position="1"/>
        <end position="74"/>
    </location>
</feature>
<dbReference type="GO" id="GO:0005637">
    <property type="term" value="C:nuclear inner membrane"/>
    <property type="evidence" value="ECO:0007669"/>
    <property type="project" value="UniProtKB-SubCell"/>
</dbReference>
<evidence type="ECO:0000313" key="10">
    <source>
        <dbReference type="Proteomes" id="UP000695026"/>
    </source>
</evidence>
<dbReference type="InterPro" id="IPR012919">
    <property type="entry name" value="SUN_dom"/>
</dbReference>
<evidence type="ECO:0000256" key="2">
    <source>
        <dbReference type="ARBA" id="ARBA00022989"/>
    </source>
</evidence>
<dbReference type="OrthoDB" id="9415296at2759"/>
<dbReference type="Proteomes" id="UP000695026">
    <property type="component" value="Unplaced"/>
</dbReference>
<dbReference type="FunFam" id="2.60.120.260:FF:000009">
    <property type="entry name" value="SUN domain-containing protein 1 isoform X1"/>
    <property type="match status" value="1"/>
</dbReference>
<dbReference type="InterPro" id="IPR045119">
    <property type="entry name" value="SUN1-5"/>
</dbReference>